<evidence type="ECO:0000313" key="12">
    <source>
        <dbReference type="RefSeq" id="XP_035825718.1"/>
    </source>
</evidence>
<keyword evidence="4" id="KW-0378">Hydrolase</keyword>
<dbReference type="PANTHER" id="PTHR33794">
    <property type="entry name" value="BACILLOLYSIN"/>
    <property type="match status" value="1"/>
</dbReference>
<keyword evidence="8" id="KW-0732">Signal</keyword>
<evidence type="ECO:0000256" key="8">
    <source>
        <dbReference type="SAM" id="SignalP"/>
    </source>
</evidence>
<sequence length="626" mass="69022">MRCAVFTVAALAIIVIVEGARVEKIKILRGSLQQRKSQVTLSSLASSTNMDAGTGFRNANDNMFRSAKGVGRRRLVETYGGLDVFGATAMAETDLATGDLTGNVFGHVAFGLQNDIPDPDACQRPISEVLEIAIRAENYDINDPHIERKDGRRLVYVDPDSLMASLAYRVEFFYANQRVVSRPAYFIDACNSSVLLHFDQVKNVSLGREVRQDDPCPEPSECDPSAAGVGGNPKTGKITYNQNGLCLATEKSGDTCTMRNEFAVVIDNEQTTERDRTTPVSFTCDEGYDDGVNQAFGVASDALFYGTKTGLLYEEKYDMRALPYAPRLVVHFDSCFDNAFWDGTDMYFGDGCRTFYPLVNQDVVTHELAHGITTRNSDLVYALQPGGINEAFSDISGEIGDMFNRGSNDWLVGYELFKDEDRSLRYFINPPDDGVSIKHVRDYRIGMDVHFSSGVFNHAFYQLVAVEGMPIYDAYKCFLDANLECWGQSTRFWSGACCVMQMCYDNGFDHEMVRRAFRKVGIYLFLCDHDAVSTVIKSGETRSEVLVSASRNPILAVENKSGGRVSVTAEAADLSTVHMEVATESRAEDVFVSGSGSVDVESDLDTVYVRLTSSSADDIKVAVTVA</sequence>
<dbReference type="SUPFAM" id="SSF55486">
    <property type="entry name" value="Metalloproteases ('zincins'), catalytic domain"/>
    <property type="match status" value="1"/>
</dbReference>
<organism evidence="11 12">
    <name type="scientific">Aplysia californica</name>
    <name type="common">California sea hare</name>
    <dbReference type="NCBI Taxonomy" id="6500"/>
    <lineage>
        <taxon>Eukaryota</taxon>
        <taxon>Metazoa</taxon>
        <taxon>Spiralia</taxon>
        <taxon>Lophotrochozoa</taxon>
        <taxon>Mollusca</taxon>
        <taxon>Gastropoda</taxon>
        <taxon>Heterobranchia</taxon>
        <taxon>Euthyneura</taxon>
        <taxon>Tectipleura</taxon>
        <taxon>Aplysiida</taxon>
        <taxon>Aplysioidea</taxon>
        <taxon>Aplysiidae</taxon>
        <taxon>Aplysia</taxon>
    </lineage>
</organism>
<dbReference type="PRINTS" id="PR00730">
    <property type="entry name" value="THERMOLYSIN"/>
</dbReference>
<evidence type="ECO:0000256" key="4">
    <source>
        <dbReference type="ARBA" id="ARBA00022801"/>
    </source>
</evidence>
<dbReference type="Gene3D" id="3.10.450.40">
    <property type="match status" value="1"/>
</dbReference>
<evidence type="ECO:0000256" key="2">
    <source>
        <dbReference type="ARBA" id="ARBA00022670"/>
    </source>
</evidence>
<keyword evidence="6" id="KW-0482">Metalloprotease</keyword>
<evidence type="ECO:0000256" key="1">
    <source>
        <dbReference type="ARBA" id="ARBA00009388"/>
    </source>
</evidence>
<reference evidence="12" key="1">
    <citation type="submission" date="2025-08" db="UniProtKB">
        <authorList>
            <consortium name="RefSeq"/>
        </authorList>
    </citation>
    <scope>IDENTIFICATION</scope>
</reference>
<keyword evidence="2" id="KW-0645">Protease</keyword>
<evidence type="ECO:0000256" key="7">
    <source>
        <dbReference type="SAM" id="MobiDB-lite"/>
    </source>
</evidence>
<dbReference type="Pfam" id="PF02868">
    <property type="entry name" value="Peptidase_M4_C"/>
    <property type="match status" value="1"/>
</dbReference>
<feature type="domain" description="Peptidase M4" evidence="9">
    <location>
        <begin position="234"/>
        <end position="373"/>
    </location>
</feature>
<evidence type="ECO:0000313" key="11">
    <source>
        <dbReference type="Proteomes" id="UP000694888"/>
    </source>
</evidence>
<evidence type="ECO:0000256" key="3">
    <source>
        <dbReference type="ARBA" id="ARBA00022723"/>
    </source>
</evidence>
<keyword evidence="5" id="KW-0862">Zinc</keyword>
<evidence type="ECO:0000256" key="6">
    <source>
        <dbReference type="ARBA" id="ARBA00023049"/>
    </source>
</evidence>
<feature type="region of interest" description="Disordered" evidence="7">
    <location>
        <begin position="210"/>
        <end position="233"/>
    </location>
</feature>
<evidence type="ECO:0000259" key="9">
    <source>
        <dbReference type="Pfam" id="PF01447"/>
    </source>
</evidence>
<evidence type="ECO:0000259" key="10">
    <source>
        <dbReference type="Pfam" id="PF02868"/>
    </source>
</evidence>
<proteinExistence type="inferred from homology"/>
<accession>A0ABM1VTH6</accession>
<protein>
    <submittedName>
        <fullName evidence="12">Elastase-like</fullName>
    </submittedName>
</protein>
<dbReference type="PANTHER" id="PTHR33794:SF1">
    <property type="entry name" value="BACILLOLYSIN"/>
    <property type="match status" value="1"/>
</dbReference>
<comment type="similarity">
    <text evidence="1">Belongs to the peptidase M4 family.</text>
</comment>
<dbReference type="Pfam" id="PF01447">
    <property type="entry name" value="Peptidase_M4"/>
    <property type="match status" value="1"/>
</dbReference>
<name>A0ABM1VTH6_APLCA</name>
<feature type="chain" id="PRO_5047513966" evidence="8">
    <location>
        <begin position="20"/>
        <end position="626"/>
    </location>
</feature>
<dbReference type="GeneID" id="118477700"/>
<keyword evidence="11" id="KW-1185">Reference proteome</keyword>
<keyword evidence="3" id="KW-0479">Metal-binding</keyword>
<dbReference type="InterPro" id="IPR023612">
    <property type="entry name" value="Peptidase_M4"/>
</dbReference>
<dbReference type="InterPro" id="IPR027268">
    <property type="entry name" value="Peptidase_M4/M1_CTD_sf"/>
</dbReference>
<dbReference type="RefSeq" id="XP_035825718.1">
    <property type="nucleotide sequence ID" value="XM_035969825.1"/>
</dbReference>
<dbReference type="Proteomes" id="UP000694888">
    <property type="component" value="Unplaced"/>
</dbReference>
<dbReference type="InterPro" id="IPR001570">
    <property type="entry name" value="Peptidase_M4_C_domain"/>
</dbReference>
<dbReference type="Gene3D" id="3.10.170.10">
    <property type="match status" value="1"/>
</dbReference>
<dbReference type="Gene3D" id="1.10.390.10">
    <property type="entry name" value="Neutral Protease Domain 2"/>
    <property type="match status" value="1"/>
</dbReference>
<dbReference type="InterPro" id="IPR013856">
    <property type="entry name" value="Peptidase_M4_domain"/>
</dbReference>
<evidence type="ECO:0000256" key="5">
    <source>
        <dbReference type="ARBA" id="ARBA00022833"/>
    </source>
</evidence>
<feature type="domain" description="Peptidase M4 C-terminal" evidence="10">
    <location>
        <begin position="377"/>
        <end position="522"/>
    </location>
</feature>
<feature type="signal peptide" evidence="8">
    <location>
        <begin position="1"/>
        <end position="19"/>
    </location>
</feature>
<gene>
    <name evidence="12" type="primary">LOC118477700</name>
</gene>
<dbReference type="InterPro" id="IPR050728">
    <property type="entry name" value="Zinc_Metalloprotease_M4"/>
</dbReference>